<dbReference type="PROSITE" id="PS00194">
    <property type="entry name" value="THIOREDOXIN_1"/>
    <property type="match status" value="1"/>
</dbReference>
<reference evidence="3" key="1">
    <citation type="submission" date="2017-02" db="EMBL/GenBank/DDBJ databases">
        <authorList>
            <person name="Regsiter A."/>
            <person name="William W."/>
        </authorList>
    </citation>
    <scope>NUCLEOTIDE SEQUENCE</scope>
    <source>
        <strain evidence="3">BdmA 4</strain>
    </source>
</reference>
<dbReference type="PROSITE" id="PS51352">
    <property type="entry name" value="THIOREDOXIN_2"/>
    <property type="match status" value="1"/>
</dbReference>
<dbReference type="Gene3D" id="3.40.30.10">
    <property type="entry name" value="Glutaredoxin"/>
    <property type="match status" value="1"/>
</dbReference>
<evidence type="ECO:0000259" key="2">
    <source>
        <dbReference type="PROSITE" id="PS51352"/>
    </source>
</evidence>
<organism evidence="3">
    <name type="scientific">uncultured spirochete</name>
    <dbReference type="NCBI Taxonomy" id="156406"/>
    <lineage>
        <taxon>Bacteria</taxon>
        <taxon>Pseudomonadati</taxon>
        <taxon>Spirochaetota</taxon>
        <taxon>Spirochaetia</taxon>
        <taxon>Spirochaetales</taxon>
        <taxon>environmental samples</taxon>
    </lineage>
</organism>
<keyword evidence="3" id="KW-0560">Oxidoreductase</keyword>
<evidence type="ECO:0000256" key="1">
    <source>
        <dbReference type="ARBA" id="ARBA00023284"/>
    </source>
</evidence>
<dbReference type="InterPro" id="IPR017937">
    <property type="entry name" value="Thioredoxin_CS"/>
</dbReference>
<feature type="domain" description="Thioredoxin" evidence="2">
    <location>
        <begin position="54"/>
        <end position="194"/>
    </location>
</feature>
<dbReference type="EC" id="1.11.1.15" evidence="3"/>
<dbReference type="PANTHER" id="PTHR42852">
    <property type="entry name" value="THIOL:DISULFIDE INTERCHANGE PROTEIN DSBE"/>
    <property type="match status" value="1"/>
</dbReference>
<proteinExistence type="predicted"/>
<dbReference type="AlphaFoldDB" id="A0A3P3XNJ4"/>
<gene>
    <name evidence="3" type="ORF">SPIRO4BDMA_40421</name>
</gene>
<name>A0A3P3XNJ4_9SPIR</name>
<dbReference type="Pfam" id="PF00578">
    <property type="entry name" value="AhpC-TSA"/>
    <property type="match status" value="1"/>
</dbReference>
<dbReference type="SUPFAM" id="SSF52833">
    <property type="entry name" value="Thioredoxin-like"/>
    <property type="match status" value="1"/>
</dbReference>
<accession>A0A3P3XNJ4</accession>
<dbReference type="CDD" id="cd02966">
    <property type="entry name" value="TlpA_like_family"/>
    <property type="match status" value="1"/>
</dbReference>
<dbReference type="InterPro" id="IPR000866">
    <property type="entry name" value="AhpC/TSA"/>
</dbReference>
<dbReference type="GO" id="GO:0004601">
    <property type="term" value="F:peroxidase activity"/>
    <property type="evidence" value="ECO:0007669"/>
    <property type="project" value="UniProtKB-KW"/>
</dbReference>
<sequence length="195" mass="22149">MEYRHSAFHRFTLHASALMLLSILIFFASAGSVFGAQSRPWYATRLEALGFYVFDQPFEQPNFNVTSVDGQMKSRLSTKGNITLLNFWATWCPPCKQEIPTIQKLHETMKGEKFEIMAIDLGEPPASVKTFLEQNKITYPVYVDPKNSLAALYASRGIPTTYILDKNGKFIAGFIGPFEYDNPEFVSIMKELARK</sequence>
<keyword evidence="3" id="KW-0575">Peroxidase</keyword>
<dbReference type="PANTHER" id="PTHR42852:SF13">
    <property type="entry name" value="PROTEIN DIPZ"/>
    <property type="match status" value="1"/>
</dbReference>
<dbReference type="EMBL" id="FWDO01000004">
    <property type="protein sequence ID" value="SLM17852.1"/>
    <property type="molecule type" value="Genomic_DNA"/>
</dbReference>
<dbReference type="InterPro" id="IPR050553">
    <property type="entry name" value="Thioredoxin_ResA/DsbE_sf"/>
</dbReference>
<evidence type="ECO:0000313" key="3">
    <source>
        <dbReference type="EMBL" id="SLM17852.1"/>
    </source>
</evidence>
<protein>
    <submittedName>
        <fullName evidence="3">Antioxidant, AhpC/TSA family</fullName>
        <ecNumber evidence="3">1.11.1.15</ecNumber>
    </submittedName>
</protein>
<keyword evidence="1" id="KW-0676">Redox-active center</keyword>
<dbReference type="InterPro" id="IPR036249">
    <property type="entry name" value="Thioredoxin-like_sf"/>
</dbReference>
<dbReference type="InterPro" id="IPR013766">
    <property type="entry name" value="Thioredoxin_domain"/>
</dbReference>